<gene>
    <name evidence="2" type="ORF">PHLCEN_2v10364</name>
</gene>
<sequence length="386" mass="43884">MDHSSGKLSSPLAIFVSSLTGRSYHATHPLPADTCVLDIATPYAYTIYKQFRNEVCAECWRYEGGRRNFLTCRDYGETAGLLFCDGNCRDTWLRREGETAVQCLKTVEAARRRVVKGKAKAIDKPIPETVTDEQINQAWEDVKVGQMNPKVLKQWKNIQLDDFETDLARYVLMGLIHFLRESDAPSVVMEDKLCSHDSDSSSSVVSEEATWQEFADLQPNELHQVKKFPELLENHTNIYKVLKSRFASTNSHERMANNEADRVCGGSPKLGDLITVQNVRTALAVDPGNSFGIWEMPVTDESEGLGFAVYPVPSFFNHHCMPNIRKERKERRLRFLTIRDVTAGEQLCISYGHVESLGVLERRKELKDGWFFECQCSRCISEAKQD</sequence>
<dbReference type="InterPro" id="IPR050869">
    <property type="entry name" value="H3K4_H4K5_MeTrfase"/>
</dbReference>
<dbReference type="GO" id="GO:0005634">
    <property type="term" value="C:nucleus"/>
    <property type="evidence" value="ECO:0007669"/>
    <property type="project" value="TreeGrafter"/>
</dbReference>
<evidence type="ECO:0000313" key="2">
    <source>
        <dbReference type="EMBL" id="PSR73794.1"/>
    </source>
</evidence>
<name>A0A2R6NN19_9APHY</name>
<dbReference type="InterPro" id="IPR046341">
    <property type="entry name" value="SET_dom_sf"/>
</dbReference>
<evidence type="ECO:0000259" key="1">
    <source>
        <dbReference type="PROSITE" id="PS50280"/>
    </source>
</evidence>
<organism evidence="2 3">
    <name type="scientific">Hermanssonia centrifuga</name>
    <dbReference type="NCBI Taxonomy" id="98765"/>
    <lineage>
        <taxon>Eukaryota</taxon>
        <taxon>Fungi</taxon>
        <taxon>Dikarya</taxon>
        <taxon>Basidiomycota</taxon>
        <taxon>Agaricomycotina</taxon>
        <taxon>Agaricomycetes</taxon>
        <taxon>Polyporales</taxon>
        <taxon>Meruliaceae</taxon>
        <taxon>Hermanssonia</taxon>
    </lineage>
</organism>
<dbReference type="AlphaFoldDB" id="A0A2R6NN19"/>
<feature type="domain" description="SET" evidence="1">
    <location>
        <begin position="10"/>
        <end position="352"/>
    </location>
</feature>
<reference evidence="2 3" key="1">
    <citation type="submission" date="2018-02" db="EMBL/GenBank/DDBJ databases">
        <title>Genome sequence of the basidiomycete white-rot fungus Phlebia centrifuga.</title>
        <authorList>
            <person name="Granchi Z."/>
            <person name="Peng M."/>
            <person name="de Vries R.P."/>
            <person name="Hilden K."/>
            <person name="Makela M.R."/>
            <person name="Grigoriev I."/>
            <person name="Riley R."/>
        </authorList>
    </citation>
    <scope>NUCLEOTIDE SEQUENCE [LARGE SCALE GENOMIC DNA]</scope>
    <source>
        <strain evidence="2 3">FBCC195</strain>
    </source>
</reference>
<dbReference type="PANTHER" id="PTHR12197">
    <property type="entry name" value="HISTONE-LYSINE N-METHYLTRANSFERASE SMYD"/>
    <property type="match status" value="1"/>
</dbReference>
<accession>A0A2R6NN19</accession>
<evidence type="ECO:0000313" key="3">
    <source>
        <dbReference type="Proteomes" id="UP000186601"/>
    </source>
</evidence>
<dbReference type="STRING" id="98765.A0A2R6NN19"/>
<dbReference type="PROSITE" id="PS50280">
    <property type="entry name" value="SET"/>
    <property type="match status" value="1"/>
</dbReference>
<dbReference type="Proteomes" id="UP000186601">
    <property type="component" value="Unassembled WGS sequence"/>
</dbReference>
<dbReference type="CDD" id="cd20071">
    <property type="entry name" value="SET_SMYD"/>
    <property type="match status" value="1"/>
</dbReference>
<dbReference type="SUPFAM" id="SSF82199">
    <property type="entry name" value="SET domain"/>
    <property type="match status" value="1"/>
</dbReference>
<dbReference type="Pfam" id="PF00856">
    <property type="entry name" value="SET"/>
    <property type="match status" value="1"/>
</dbReference>
<dbReference type="InterPro" id="IPR001214">
    <property type="entry name" value="SET_dom"/>
</dbReference>
<proteinExistence type="predicted"/>
<comment type="caution">
    <text evidence="2">The sequence shown here is derived from an EMBL/GenBank/DDBJ whole genome shotgun (WGS) entry which is preliminary data.</text>
</comment>
<dbReference type="Gene3D" id="2.170.270.10">
    <property type="entry name" value="SET domain"/>
    <property type="match status" value="1"/>
</dbReference>
<dbReference type="OrthoDB" id="1028014at2759"/>
<dbReference type="PANTHER" id="PTHR12197:SF294">
    <property type="entry name" value="POTENTIAL PROTEIN LYSINE METHYLTRANSFERASE SET6"/>
    <property type="match status" value="1"/>
</dbReference>
<protein>
    <recommendedName>
        <fullName evidence="1">SET domain-containing protein</fullName>
    </recommendedName>
</protein>
<dbReference type="EMBL" id="MLYV02001062">
    <property type="protein sequence ID" value="PSR73794.1"/>
    <property type="molecule type" value="Genomic_DNA"/>
</dbReference>
<keyword evidence="3" id="KW-1185">Reference proteome</keyword>